<feature type="transmembrane region" description="Helical" evidence="6">
    <location>
        <begin position="73"/>
        <end position="94"/>
    </location>
</feature>
<feature type="transmembrane region" description="Helical" evidence="6">
    <location>
        <begin position="100"/>
        <end position="121"/>
    </location>
</feature>
<keyword evidence="2" id="KW-1003">Cell membrane</keyword>
<evidence type="ECO:0000313" key="8">
    <source>
        <dbReference type="Proteomes" id="UP001597214"/>
    </source>
</evidence>
<feature type="transmembrane region" description="Helical" evidence="6">
    <location>
        <begin position="7"/>
        <end position="27"/>
    </location>
</feature>
<comment type="subcellular location">
    <subcellularLocation>
        <location evidence="1">Cell membrane</location>
        <topology evidence="1">Multi-pass membrane protein</topology>
    </subcellularLocation>
</comment>
<feature type="transmembrane region" description="Helical" evidence="6">
    <location>
        <begin position="169"/>
        <end position="190"/>
    </location>
</feature>
<protein>
    <submittedName>
        <fullName evidence="7">YitT family protein</fullName>
    </submittedName>
</protein>
<keyword evidence="4 6" id="KW-1133">Transmembrane helix</keyword>
<dbReference type="PANTHER" id="PTHR33545">
    <property type="entry name" value="UPF0750 MEMBRANE PROTEIN YITT-RELATED"/>
    <property type="match status" value="1"/>
</dbReference>
<accession>A0ABW4LTL2</accession>
<dbReference type="Pfam" id="PF02588">
    <property type="entry name" value="YitT_membrane"/>
    <property type="match status" value="1"/>
</dbReference>
<evidence type="ECO:0000313" key="7">
    <source>
        <dbReference type="EMBL" id="MFD1738499.1"/>
    </source>
</evidence>
<comment type="caution">
    <text evidence="7">The sequence shown here is derived from an EMBL/GenBank/DDBJ whole genome shotgun (WGS) entry which is preliminary data.</text>
</comment>
<gene>
    <name evidence="7" type="ORF">ACFSCX_18415</name>
</gene>
<evidence type="ECO:0000256" key="5">
    <source>
        <dbReference type="ARBA" id="ARBA00023136"/>
    </source>
</evidence>
<sequence>MIPLFERILAVLIGSFLIGVGVNAFIIPHHLMEGGMIGLGLIAKYKWGFETGLTIILLSFPIYILTYFYNRSFFLNSIHGLLLSSFFIDILYPIRESFQLPIYVSSIMGGSLIGIGIGLMLRYRTSTGGLDLLAQFFSSIIPLNVGFIIFLFDFTIVVSGSQLIQNSSLLYSSLTVFFVGVFTTFCTYTYSKEE</sequence>
<dbReference type="EMBL" id="JBHUEM010000045">
    <property type="protein sequence ID" value="MFD1738499.1"/>
    <property type="molecule type" value="Genomic_DNA"/>
</dbReference>
<dbReference type="InterPro" id="IPR003740">
    <property type="entry name" value="YitT"/>
</dbReference>
<evidence type="ECO:0000256" key="4">
    <source>
        <dbReference type="ARBA" id="ARBA00022989"/>
    </source>
</evidence>
<organism evidence="7 8">
    <name type="scientific">Bacillus salitolerans</name>
    <dbReference type="NCBI Taxonomy" id="1437434"/>
    <lineage>
        <taxon>Bacteria</taxon>
        <taxon>Bacillati</taxon>
        <taxon>Bacillota</taxon>
        <taxon>Bacilli</taxon>
        <taxon>Bacillales</taxon>
        <taxon>Bacillaceae</taxon>
        <taxon>Bacillus</taxon>
    </lineage>
</organism>
<proteinExistence type="predicted"/>
<dbReference type="InterPro" id="IPR051461">
    <property type="entry name" value="UPF0750_membrane"/>
</dbReference>
<name>A0ABW4LTL2_9BACI</name>
<reference evidence="8" key="1">
    <citation type="journal article" date="2019" name="Int. J. Syst. Evol. Microbiol.">
        <title>The Global Catalogue of Microorganisms (GCM) 10K type strain sequencing project: providing services to taxonomists for standard genome sequencing and annotation.</title>
        <authorList>
            <consortium name="The Broad Institute Genomics Platform"/>
            <consortium name="The Broad Institute Genome Sequencing Center for Infectious Disease"/>
            <person name="Wu L."/>
            <person name="Ma J."/>
        </authorList>
    </citation>
    <scope>NUCLEOTIDE SEQUENCE [LARGE SCALE GENOMIC DNA]</scope>
    <source>
        <strain evidence="8">CCUG 49339</strain>
    </source>
</reference>
<dbReference type="Proteomes" id="UP001597214">
    <property type="component" value="Unassembled WGS sequence"/>
</dbReference>
<feature type="transmembrane region" description="Helical" evidence="6">
    <location>
        <begin position="47"/>
        <end position="66"/>
    </location>
</feature>
<feature type="transmembrane region" description="Helical" evidence="6">
    <location>
        <begin position="133"/>
        <end position="157"/>
    </location>
</feature>
<evidence type="ECO:0000256" key="2">
    <source>
        <dbReference type="ARBA" id="ARBA00022475"/>
    </source>
</evidence>
<evidence type="ECO:0000256" key="1">
    <source>
        <dbReference type="ARBA" id="ARBA00004651"/>
    </source>
</evidence>
<keyword evidence="8" id="KW-1185">Reference proteome</keyword>
<keyword evidence="3 6" id="KW-0812">Transmembrane</keyword>
<dbReference type="RefSeq" id="WP_377929704.1">
    <property type="nucleotide sequence ID" value="NZ_JBHUEM010000045.1"/>
</dbReference>
<evidence type="ECO:0000256" key="6">
    <source>
        <dbReference type="SAM" id="Phobius"/>
    </source>
</evidence>
<keyword evidence="5 6" id="KW-0472">Membrane</keyword>
<dbReference type="PANTHER" id="PTHR33545:SF5">
    <property type="entry name" value="UPF0750 MEMBRANE PROTEIN YITT"/>
    <property type="match status" value="1"/>
</dbReference>
<evidence type="ECO:0000256" key="3">
    <source>
        <dbReference type="ARBA" id="ARBA00022692"/>
    </source>
</evidence>